<feature type="region of interest" description="Disordered" evidence="1">
    <location>
        <begin position="51"/>
        <end position="72"/>
    </location>
</feature>
<comment type="caution">
    <text evidence="2">The sequence shown here is derived from an EMBL/GenBank/DDBJ whole genome shotgun (WGS) entry which is preliminary data.</text>
</comment>
<proteinExistence type="predicted"/>
<feature type="compositionally biased region" description="Basic residues" evidence="1">
    <location>
        <begin position="61"/>
        <end position="72"/>
    </location>
</feature>
<dbReference type="Proteomes" id="UP000636960">
    <property type="component" value="Unassembled WGS sequence"/>
</dbReference>
<evidence type="ECO:0000313" key="3">
    <source>
        <dbReference type="Proteomes" id="UP000636960"/>
    </source>
</evidence>
<dbReference type="EMBL" id="BOMV01000064">
    <property type="protein sequence ID" value="GIE98662.1"/>
    <property type="molecule type" value="Genomic_DNA"/>
</dbReference>
<evidence type="ECO:0000313" key="2">
    <source>
        <dbReference type="EMBL" id="GIE98662.1"/>
    </source>
</evidence>
<organism evidence="2 3">
    <name type="scientific">Paractinoplanes rishiriensis</name>
    <dbReference type="NCBI Taxonomy" id="1050105"/>
    <lineage>
        <taxon>Bacteria</taxon>
        <taxon>Bacillati</taxon>
        <taxon>Actinomycetota</taxon>
        <taxon>Actinomycetes</taxon>
        <taxon>Micromonosporales</taxon>
        <taxon>Micromonosporaceae</taxon>
        <taxon>Paractinoplanes</taxon>
    </lineage>
</organism>
<reference evidence="2" key="1">
    <citation type="submission" date="2021-01" db="EMBL/GenBank/DDBJ databases">
        <title>Whole genome shotgun sequence of Actinoplanes rishiriensis NBRC 108556.</title>
        <authorList>
            <person name="Komaki H."/>
            <person name="Tamura T."/>
        </authorList>
    </citation>
    <scope>NUCLEOTIDE SEQUENCE</scope>
    <source>
        <strain evidence="2">NBRC 108556</strain>
    </source>
</reference>
<gene>
    <name evidence="2" type="ORF">Ari01nite_61270</name>
</gene>
<dbReference type="AlphaFoldDB" id="A0A919N255"/>
<sequence>MDALDCGSGVAVSVLAQPVTARTAAASTAVIRAATDRGRWTTGECTVELGNVSNGFPPTGRHGRGHRKVSLP</sequence>
<name>A0A919N255_9ACTN</name>
<evidence type="ECO:0000256" key="1">
    <source>
        <dbReference type="SAM" id="MobiDB-lite"/>
    </source>
</evidence>
<keyword evidence="3" id="KW-1185">Reference proteome</keyword>
<accession>A0A919N255</accession>
<protein>
    <submittedName>
        <fullName evidence="2">Uncharacterized protein</fullName>
    </submittedName>
</protein>